<name>A0A0A9ESQ0_ARUDO</name>
<proteinExistence type="predicted"/>
<reference evidence="1" key="1">
    <citation type="submission" date="2014-09" db="EMBL/GenBank/DDBJ databases">
        <authorList>
            <person name="Magalhaes I.L.F."/>
            <person name="Oliveira U."/>
            <person name="Santos F.R."/>
            <person name="Vidigal T.H.D.A."/>
            <person name="Brescovit A.D."/>
            <person name="Santos A.J."/>
        </authorList>
    </citation>
    <scope>NUCLEOTIDE SEQUENCE</scope>
    <source>
        <tissue evidence="1">Shoot tissue taken approximately 20 cm above the soil surface</tissue>
    </source>
</reference>
<accession>A0A0A9ESQ0</accession>
<dbReference type="AlphaFoldDB" id="A0A0A9ESQ0"/>
<dbReference type="EMBL" id="GBRH01194126">
    <property type="protein sequence ID" value="JAE03770.1"/>
    <property type="molecule type" value="Transcribed_RNA"/>
</dbReference>
<protein>
    <submittedName>
        <fullName evidence="1">Uncharacterized protein</fullName>
    </submittedName>
</protein>
<organism evidence="1">
    <name type="scientific">Arundo donax</name>
    <name type="common">Giant reed</name>
    <name type="synonym">Donax arundinaceus</name>
    <dbReference type="NCBI Taxonomy" id="35708"/>
    <lineage>
        <taxon>Eukaryota</taxon>
        <taxon>Viridiplantae</taxon>
        <taxon>Streptophyta</taxon>
        <taxon>Embryophyta</taxon>
        <taxon>Tracheophyta</taxon>
        <taxon>Spermatophyta</taxon>
        <taxon>Magnoliopsida</taxon>
        <taxon>Liliopsida</taxon>
        <taxon>Poales</taxon>
        <taxon>Poaceae</taxon>
        <taxon>PACMAD clade</taxon>
        <taxon>Arundinoideae</taxon>
        <taxon>Arundineae</taxon>
        <taxon>Arundo</taxon>
    </lineage>
</organism>
<sequence length="95" mass="10535">MYSLQVKVTMLILEHTSHVDETDLAIYSVLHCLDRSNPGCSGRFVCSHNGLVHLLIYSREMNSAICSPLSSLSGTLNSLVRRRQGVVQNPRTPLP</sequence>
<reference evidence="1" key="2">
    <citation type="journal article" date="2015" name="Data Brief">
        <title>Shoot transcriptome of the giant reed, Arundo donax.</title>
        <authorList>
            <person name="Barrero R.A."/>
            <person name="Guerrero F.D."/>
            <person name="Moolhuijzen P."/>
            <person name="Goolsby J.A."/>
            <person name="Tidwell J."/>
            <person name="Bellgard S.E."/>
            <person name="Bellgard M.I."/>
        </authorList>
    </citation>
    <scope>NUCLEOTIDE SEQUENCE</scope>
    <source>
        <tissue evidence="1">Shoot tissue taken approximately 20 cm above the soil surface</tissue>
    </source>
</reference>
<evidence type="ECO:0000313" key="1">
    <source>
        <dbReference type="EMBL" id="JAE03770.1"/>
    </source>
</evidence>